<dbReference type="PROSITE" id="PS51257">
    <property type="entry name" value="PROKAR_LIPOPROTEIN"/>
    <property type="match status" value="1"/>
</dbReference>
<evidence type="ECO:0000313" key="1">
    <source>
        <dbReference type="EMBL" id="KAK7485250.1"/>
    </source>
</evidence>
<evidence type="ECO:0000313" key="2">
    <source>
        <dbReference type="Proteomes" id="UP001519460"/>
    </source>
</evidence>
<dbReference type="Proteomes" id="UP001519460">
    <property type="component" value="Unassembled WGS sequence"/>
</dbReference>
<keyword evidence="2" id="KW-1185">Reference proteome</keyword>
<accession>A0ABD0KDQ9</accession>
<reference evidence="1 2" key="1">
    <citation type="journal article" date="2023" name="Sci. Data">
        <title>Genome assembly of the Korean intertidal mud-creeper Batillaria attramentaria.</title>
        <authorList>
            <person name="Patra A.K."/>
            <person name="Ho P.T."/>
            <person name="Jun S."/>
            <person name="Lee S.J."/>
            <person name="Kim Y."/>
            <person name="Won Y.J."/>
        </authorList>
    </citation>
    <scope>NUCLEOTIDE SEQUENCE [LARGE SCALE GENOMIC DNA]</scope>
    <source>
        <strain evidence="1">Wonlab-2016</strain>
    </source>
</reference>
<name>A0ABD0KDQ9_9CAEN</name>
<dbReference type="AlphaFoldDB" id="A0ABD0KDQ9"/>
<comment type="caution">
    <text evidence="1">The sequence shown here is derived from an EMBL/GenBank/DDBJ whole genome shotgun (WGS) entry which is preliminary data.</text>
</comment>
<proteinExistence type="predicted"/>
<protein>
    <submittedName>
        <fullName evidence="1">Uncharacterized protein</fullName>
    </submittedName>
</protein>
<organism evidence="1 2">
    <name type="scientific">Batillaria attramentaria</name>
    <dbReference type="NCBI Taxonomy" id="370345"/>
    <lineage>
        <taxon>Eukaryota</taxon>
        <taxon>Metazoa</taxon>
        <taxon>Spiralia</taxon>
        <taxon>Lophotrochozoa</taxon>
        <taxon>Mollusca</taxon>
        <taxon>Gastropoda</taxon>
        <taxon>Caenogastropoda</taxon>
        <taxon>Sorbeoconcha</taxon>
        <taxon>Cerithioidea</taxon>
        <taxon>Batillariidae</taxon>
        <taxon>Batillaria</taxon>
    </lineage>
</organism>
<gene>
    <name evidence="1" type="ORF">BaRGS_00023501</name>
</gene>
<dbReference type="EMBL" id="JACVVK020000197">
    <property type="protein sequence ID" value="KAK7485250.1"/>
    <property type="molecule type" value="Genomic_DNA"/>
</dbReference>
<sequence length="187" mass="20729">MKANSLCNVNTTVSCPLEQQTVCVMSILQSRAHWNSKQFVSCQYYSLVPTGTANSLCHVNTTVSCPLEQQTVCVMSTLQSRAHWNSKSMSRADVSVACPHSSSETLHAIQVHLSLNQEMSSFPIFVVLAGLAQSYNVARCYGKAEKWGQATETSPSDMDFPFQWARDCCIDITHKLFPVPVGTRLLY</sequence>